<dbReference type="AlphaFoldDB" id="A0A2A7SLU3"/>
<feature type="transmembrane region" description="Helical" evidence="2">
    <location>
        <begin position="29"/>
        <end position="50"/>
    </location>
</feature>
<proteinExistence type="predicted"/>
<keyword evidence="2" id="KW-0812">Transmembrane</keyword>
<reference evidence="3 4" key="1">
    <citation type="submission" date="2017-09" db="EMBL/GenBank/DDBJ databases">
        <title>FDA dAtabase for Regulatory Grade micrObial Sequences (FDA-ARGOS): Supporting development and validation of Infectious Disease Dx tests.</title>
        <authorList>
            <person name="Minogue T."/>
            <person name="Wolcott M."/>
            <person name="Wasieloski L."/>
            <person name="Aguilar W."/>
            <person name="Moore D."/>
            <person name="Tallon L.J."/>
            <person name="Sadzewicz L."/>
            <person name="Ott S."/>
            <person name="Zhao X."/>
            <person name="Nagaraj S."/>
            <person name="Vavikolanu K."/>
            <person name="Aluvathingal J."/>
            <person name="Nadendla S."/>
            <person name="Sichtig H."/>
        </authorList>
    </citation>
    <scope>NUCLEOTIDE SEQUENCE [LARGE SCALE GENOMIC DNA]</scope>
    <source>
        <strain evidence="3 4">FDAARGOS_396</strain>
    </source>
</reference>
<dbReference type="OrthoDB" id="2200300at2"/>
<gene>
    <name evidence="3" type="ORF">CRM96_06495</name>
</gene>
<comment type="caution">
    <text evidence="3">The sequence shown here is derived from an EMBL/GenBank/DDBJ whole genome shotgun (WGS) entry which is preliminary data.</text>
</comment>
<feature type="region of interest" description="Disordered" evidence="1">
    <location>
        <begin position="192"/>
        <end position="218"/>
    </location>
</feature>
<keyword evidence="2" id="KW-0472">Membrane</keyword>
<keyword evidence="2" id="KW-1133">Transmembrane helix</keyword>
<evidence type="ECO:0000313" key="4">
    <source>
        <dbReference type="Proteomes" id="UP000220669"/>
    </source>
</evidence>
<dbReference type="EMBL" id="PDEB01000004">
    <property type="protein sequence ID" value="PEH44674.1"/>
    <property type="molecule type" value="Genomic_DNA"/>
</dbReference>
<name>A0A2A7SLU3_9ENTE</name>
<organism evidence="3 4">
    <name type="scientific">Enterococcus durans</name>
    <dbReference type="NCBI Taxonomy" id="53345"/>
    <lineage>
        <taxon>Bacteria</taxon>
        <taxon>Bacillati</taxon>
        <taxon>Bacillota</taxon>
        <taxon>Bacilli</taxon>
        <taxon>Lactobacillales</taxon>
        <taxon>Enterococcaceae</taxon>
        <taxon>Enterococcus</taxon>
    </lineage>
</organism>
<dbReference type="Proteomes" id="UP000220669">
    <property type="component" value="Unassembled WGS sequence"/>
</dbReference>
<feature type="compositionally biased region" description="Polar residues" evidence="1">
    <location>
        <begin position="197"/>
        <end position="218"/>
    </location>
</feature>
<accession>A0A2A7SLU3</accession>
<evidence type="ECO:0000313" key="3">
    <source>
        <dbReference type="EMBL" id="PEH44674.1"/>
    </source>
</evidence>
<dbReference type="KEGG" id="edu:LIU_07925"/>
<sequence length="218" mass="25121">MAMIEELGKRIKASYTHFAADFAENPTTYFTRVLLVLFFSGMLTIMMFVFPEKIREEQIDSLVYADITSTKLQPLVLSDASKTIAENKAISVMFCVPKGKQYETLLAIFNDPKEMEELNRPIYFYPLIYDIKETEQKYKINQEKPTVIFFKDGKEANRLTIEKKDNQAKLAQEMIPELNRLPLANIKKLEDEMAKSESASTKITEDQTNTTTRSTDDN</sequence>
<evidence type="ECO:0000256" key="2">
    <source>
        <dbReference type="SAM" id="Phobius"/>
    </source>
</evidence>
<protein>
    <submittedName>
        <fullName evidence="3">Uncharacterized protein</fullName>
    </submittedName>
</protein>
<evidence type="ECO:0000256" key="1">
    <source>
        <dbReference type="SAM" id="MobiDB-lite"/>
    </source>
</evidence>